<protein>
    <submittedName>
        <fullName evidence="3">Uncharacterized protein</fullName>
    </submittedName>
</protein>
<dbReference type="InterPro" id="IPR058652">
    <property type="entry name" value="VapC50_C"/>
</dbReference>
<dbReference type="eggNOG" id="COG1569">
    <property type="taxonomic scope" value="Bacteria"/>
</dbReference>
<dbReference type="Proteomes" id="UP000010473">
    <property type="component" value="Chromosome"/>
</dbReference>
<evidence type="ECO:0000259" key="1">
    <source>
        <dbReference type="Pfam" id="PF13470"/>
    </source>
</evidence>
<dbReference type="RefSeq" id="WP_015192330.1">
    <property type="nucleotide sequence ID" value="NC_019748.1"/>
</dbReference>
<dbReference type="Pfam" id="PF26343">
    <property type="entry name" value="VapC50_C"/>
    <property type="match status" value="1"/>
</dbReference>
<gene>
    <name evidence="3" type="ordered locus">Sta7437_1081</name>
</gene>
<dbReference type="PATRIC" id="fig|111780.3.peg.1127"/>
<dbReference type="HOGENOM" id="CLU_1069003_0_0_3"/>
<proteinExistence type="predicted"/>
<dbReference type="AlphaFoldDB" id="K9XSK5"/>
<reference evidence="4" key="1">
    <citation type="journal article" date="2013" name="Proc. Natl. Acad. Sci. U.S.A.">
        <title>Improving the coverage of the cyanobacterial phylum using diversity-driven genome sequencing.</title>
        <authorList>
            <person name="Shih P.M."/>
            <person name="Wu D."/>
            <person name="Latifi A."/>
            <person name="Axen S.D."/>
            <person name="Fewer D.P."/>
            <person name="Talla E."/>
            <person name="Calteau A."/>
            <person name="Cai F."/>
            <person name="Tandeau de Marsac N."/>
            <person name="Rippka R."/>
            <person name="Herdman M."/>
            <person name="Sivonen K."/>
            <person name="Coursin T."/>
            <person name="Laurent T."/>
            <person name="Goodwin L."/>
            <person name="Nolan M."/>
            <person name="Davenport K.W."/>
            <person name="Han C.S."/>
            <person name="Rubin E.M."/>
            <person name="Eisen J.A."/>
            <person name="Woyke T."/>
            <person name="Gugger M."/>
            <person name="Kerfeld C.A."/>
        </authorList>
    </citation>
    <scope>NUCLEOTIDE SEQUENCE [LARGE SCALE GENOMIC DNA]</scope>
    <source>
        <strain evidence="4">ATCC 29371 / PCC 7437</strain>
    </source>
</reference>
<evidence type="ECO:0000313" key="3">
    <source>
        <dbReference type="EMBL" id="AFZ34657.1"/>
    </source>
</evidence>
<feature type="domain" description="VapC50 C-terminal" evidence="2">
    <location>
        <begin position="127"/>
        <end position="178"/>
    </location>
</feature>
<sequence length="269" mass="31237">MKPVVVLDACVLFPMPLCDTLLRIAEAELYRPHFSQEILDEVTRNLVKKRRMTVEKTARYQKQIKQSFPEAIVEDYEKLIPIMTNDPKDRHVLAVAVKVKADLIVTSNLKDFPNESLQLFDIKAQHPDDFLIDLCSDFGRDTLAEIICTQAESLIKPPMTVKDLLNRLSLQVPNFSNYILSELYSFRISNIAKKTIRLVGKSYPNHERVYQGEQYCLQAKNKTLSITHKTRKEIFKETDNNIVKANFTIEDLEKFENFEDKLNQEFPQP</sequence>
<organism evidence="3 4">
    <name type="scientific">Stanieria cyanosphaera (strain ATCC 29371 / PCC 7437)</name>
    <dbReference type="NCBI Taxonomy" id="111780"/>
    <lineage>
        <taxon>Bacteria</taxon>
        <taxon>Bacillati</taxon>
        <taxon>Cyanobacteriota</taxon>
        <taxon>Cyanophyceae</taxon>
        <taxon>Pleurocapsales</taxon>
        <taxon>Dermocarpellaceae</taxon>
        <taxon>Stanieria</taxon>
    </lineage>
</organism>
<dbReference type="EMBL" id="CP003653">
    <property type="protein sequence ID" value="AFZ34657.1"/>
    <property type="molecule type" value="Genomic_DNA"/>
</dbReference>
<dbReference type="InterPro" id="IPR002716">
    <property type="entry name" value="PIN_dom"/>
</dbReference>
<evidence type="ECO:0000313" key="4">
    <source>
        <dbReference type="Proteomes" id="UP000010473"/>
    </source>
</evidence>
<keyword evidence="4" id="KW-1185">Reference proteome</keyword>
<dbReference type="SUPFAM" id="SSF88723">
    <property type="entry name" value="PIN domain-like"/>
    <property type="match status" value="1"/>
</dbReference>
<name>K9XSK5_STAC7</name>
<dbReference type="Pfam" id="PF13470">
    <property type="entry name" value="PIN_3"/>
    <property type="match status" value="1"/>
</dbReference>
<dbReference type="KEGG" id="scs:Sta7437_1081"/>
<accession>K9XSK5</accession>
<evidence type="ECO:0000259" key="2">
    <source>
        <dbReference type="Pfam" id="PF26343"/>
    </source>
</evidence>
<dbReference type="InterPro" id="IPR029060">
    <property type="entry name" value="PIN-like_dom_sf"/>
</dbReference>
<feature type="domain" description="PIN" evidence="1">
    <location>
        <begin position="5"/>
        <end position="109"/>
    </location>
</feature>
<dbReference type="STRING" id="111780.Sta7437_1081"/>